<dbReference type="PROSITE" id="PS51276">
    <property type="entry name" value="PEPTIDASE_C56_PFPI"/>
    <property type="match status" value="1"/>
</dbReference>
<comment type="caution">
    <text evidence="3">The sequence shown here is derived from an EMBL/GenBank/DDBJ whole genome shotgun (WGS) entry which is preliminary data.</text>
</comment>
<dbReference type="InterPro" id="IPR029062">
    <property type="entry name" value="Class_I_gatase-like"/>
</dbReference>
<organism evidence="3 4">
    <name type="scientific">Heyndrickxia oleronia</name>
    <dbReference type="NCBI Taxonomy" id="38875"/>
    <lineage>
        <taxon>Bacteria</taxon>
        <taxon>Bacillati</taxon>
        <taxon>Bacillota</taxon>
        <taxon>Bacilli</taxon>
        <taxon>Bacillales</taxon>
        <taxon>Bacillaceae</taxon>
        <taxon>Heyndrickxia</taxon>
    </lineage>
</organism>
<name>A0A8E2I6K4_9BACI</name>
<evidence type="ECO:0000256" key="1">
    <source>
        <dbReference type="ARBA" id="ARBA00008542"/>
    </source>
</evidence>
<dbReference type="RefSeq" id="WP_078110546.1">
    <property type="nucleotide sequence ID" value="NZ_CP065424.1"/>
</dbReference>
<dbReference type="PANTHER" id="PTHR42733:SF2">
    <property type="entry name" value="DJ-1_THIJ_PFPI FAMILY PROTEIN"/>
    <property type="match status" value="1"/>
</dbReference>
<dbReference type="AlphaFoldDB" id="A0A8E2I6K4"/>
<feature type="domain" description="DJ-1/PfpI" evidence="2">
    <location>
        <begin position="3"/>
        <end position="180"/>
    </location>
</feature>
<dbReference type="Pfam" id="PF01965">
    <property type="entry name" value="DJ-1_PfpI"/>
    <property type="match status" value="1"/>
</dbReference>
<reference evidence="3 4" key="1">
    <citation type="submission" date="2017-01" db="EMBL/GenBank/DDBJ databases">
        <title>Draft genome sequence of Bacillus oleronius.</title>
        <authorList>
            <person name="Allam M."/>
        </authorList>
    </citation>
    <scope>NUCLEOTIDE SEQUENCE [LARGE SCALE GENOMIC DNA]</scope>
    <source>
        <strain evidence="3 4">DSM 9356</strain>
    </source>
</reference>
<dbReference type="Gene3D" id="3.40.50.880">
    <property type="match status" value="1"/>
</dbReference>
<dbReference type="InterPro" id="IPR006286">
    <property type="entry name" value="C56_PfpI-like"/>
</dbReference>
<protein>
    <submittedName>
        <fullName evidence="3">Peptidase</fullName>
    </submittedName>
</protein>
<accession>A0A8E2I6K4</accession>
<sequence>MAKKILILAGDAVEALEIYYPYFRCLEEGFEVTIAAPSKKKLHTVVHDFIGWDTYTEKAGYLIEAGSAFEEVQPEYYDGLIIPGGRAPEYIRLNDNIPRIVSHFFIENKPIAAVCHASLVLTTVRDHIKGREMTAYIACKPEVEAVGSKYISEPLHVDGNLVSGHAWPDLPGLMREFIKQVNKS</sequence>
<dbReference type="Proteomes" id="UP000189761">
    <property type="component" value="Unassembled WGS sequence"/>
</dbReference>
<proteinExistence type="inferred from homology"/>
<gene>
    <name evidence="3" type="ORF">BWZ43_14665</name>
</gene>
<dbReference type="CDD" id="cd03169">
    <property type="entry name" value="GATase1_PfpI_1"/>
    <property type="match status" value="1"/>
</dbReference>
<comment type="similarity">
    <text evidence="1">Belongs to the peptidase C56 family.</text>
</comment>
<dbReference type="EMBL" id="MTLA01000175">
    <property type="protein sequence ID" value="OOP67649.1"/>
    <property type="molecule type" value="Genomic_DNA"/>
</dbReference>
<dbReference type="SUPFAM" id="SSF52317">
    <property type="entry name" value="Class I glutamine amidotransferase-like"/>
    <property type="match status" value="1"/>
</dbReference>
<dbReference type="PANTHER" id="PTHR42733">
    <property type="entry name" value="DJ-1 PROTEIN"/>
    <property type="match status" value="1"/>
</dbReference>
<evidence type="ECO:0000259" key="2">
    <source>
        <dbReference type="Pfam" id="PF01965"/>
    </source>
</evidence>
<evidence type="ECO:0000313" key="3">
    <source>
        <dbReference type="EMBL" id="OOP67649.1"/>
    </source>
</evidence>
<keyword evidence="4" id="KW-1185">Reference proteome</keyword>
<evidence type="ECO:0000313" key="4">
    <source>
        <dbReference type="Proteomes" id="UP000189761"/>
    </source>
</evidence>
<dbReference type="InterPro" id="IPR002818">
    <property type="entry name" value="DJ-1/PfpI"/>
</dbReference>